<evidence type="ECO:0000256" key="2">
    <source>
        <dbReference type="SAM" id="Phobius"/>
    </source>
</evidence>
<dbReference type="Proteomes" id="UP001295684">
    <property type="component" value="Unassembled WGS sequence"/>
</dbReference>
<evidence type="ECO:0000313" key="3">
    <source>
        <dbReference type="EMBL" id="CAI2368081.1"/>
    </source>
</evidence>
<keyword evidence="2" id="KW-0472">Membrane</keyword>
<protein>
    <submittedName>
        <fullName evidence="3">Uncharacterized protein</fullName>
    </submittedName>
</protein>
<feature type="compositionally biased region" description="Basic and acidic residues" evidence="1">
    <location>
        <begin position="209"/>
        <end position="223"/>
    </location>
</feature>
<proteinExistence type="predicted"/>
<evidence type="ECO:0000256" key="1">
    <source>
        <dbReference type="SAM" id="MobiDB-lite"/>
    </source>
</evidence>
<comment type="caution">
    <text evidence="3">The sequence shown here is derived from an EMBL/GenBank/DDBJ whole genome shotgun (WGS) entry which is preliminary data.</text>
</comment>
<feature type="compositionally biased region" description="Basic residues" evidence="1">
    <location>
        <begin position="51"/>
        <end position="72"/>
    </location>
</feature>
<feature type="region of interest" description="Disordered" evidence="1">
    <location>
        <begin position="1"/>
        <end position="75"/>
    </location>
</feature>
<feature type="region of interest" description="Disordered" evidence="1">
    <location>
        <begin position="192"/>
        <end position="231"/>
    </location>
</feature>
<feature type="compositionally biased region" description="Polar residues" evidence="1">
    <location>
        <begin position="9"/>
        <end position="20"/>
    </location>
</feature>
<feature type="transmembrane region" description="Helical" evidence="2">
    <location>
        <begin position="438"/>
        <end position="456"/>
    </location>
</feature>
<keyword evidence="2" id="KW-1133">Transmembrane helix</keyword>
<organism evidence="3 4">
    <name type="scientific">Euplotes crassus</name>
    <dbReference type="NCBI Taxonomy" id="5936"/>
    <lineage>
        <taxon>Eukaryota</taxon>
        <taxon>Sar</taxon>
        <taxon>Alveolata</taxon>
        <taxon>Ciliophora</taxon>
        <taxon>Intramacronucleata</taxon>
        <taxon>Spirotrichea</taxon>
        <taxon>Hypotrichia</taxon>
        <taxon>Euplotida</taxon>
        <taxon>Euplotidae</taxon>
        <taxon>Moneuplotes</taxon>
    </lineage>
</organism>
<reference evidence="3" key="1">
    <citation type="submission" date="2023-07" db="EMBL/GenBank/DDBJ databases">
        <authorList>
            <consortium name="AG Swart"/>
            <person name="Singh M."/>
            <person name="Singh A."/>
            <person name="Seah K."/>
            <person name="Emmerich C."/>
        </authorList>
    </citation>
    <scope>NUCLEOTIDE SEQUENCE</scope>
    <source>
        <strain evidence="3">DP1</strain>
    </source>
</reference>
<sequence>MKKMKTYNEDNVVTKSNSNIARRGKVKAKRHVTRKQANPQEIAEPANFRTYKQKKHAKRDYKAKKERAKSSKLRKDTYFSKKHEECYANLQGLEYTPSKNSPPKAADSSIMSTVATRKLKDSDSSHTRRYSSYDRGNTRFEDRKICRARRRYTEYCNEASNRSVKRLLTDITEENYGSSSQSVVQEKINSSYSSRTSSVSYSGNTFGKSDLEKSKRSTREESRASSSSCFSYSSSSFVTEKSRGKIFGKANEPFDYNKRSSPRFSSGVSSEDTKEANPNYQSASEAKIIRRKIKQLKDKSMRNGFADMKNPTIFGKTENLVDPKASLKSRRRSSRLKRRKVPCCWLKLKDNHKKNQGQAFRCFNQRDLRLTHDSLKSIIDADQDDDYATDNDILRRSIDKVTEDLDDALSRTKKGEKLLRTHTLQLIKQHNARRREKTFKMALLLLLLFLISIITIKPHF</sequence>
<feature type="compositionally biased region" description="Basic residues" evidence="1">
    <location>
        <begin position="22"/>
        <end position="34"/>
    </location>
</feature>
<dbReference type="EMBL" id="CAMPGE010009207">
    <property type="protein sequence ID" value="CAI2368081.1"/>
    <property type="molecule type" value="Genomic_DNA"/>
</dbReference>
<keyword evidence="2" id="KW-0812">Transmembrane</keyword>
<name>A0AAD1XEP2_EUPCR</name>
<dbReference type="AlphaFoldDB" id="A0AAD1XEP2"/>
<feature type="region of interest" description="Disordered" evidence="1">
    <location>
        <begin position="258"/>
        <end position="284"/>
    </location>
</feature>
<accession>A0AAD1XEP2</accession>
<feature type="region of interest" description="Disordered" evidence="1">
    <location>
        <begin position="91"/>
        <end position="134"/>
    </location>
</feature>
<gene>
    <name evidence="3" type="ORF">ECRASSUSDP1_LOCUS9370</name>
</gene>
<feature type="compositionally biased region" description="Low complexity" evidence="1">
    <location>
        <begin position="192"/>
        <end position="202"/>
    </location>
</feature>
<evidence type="ECO:0000313" key="4">
    <source>
        <dbReference type="Proteomes" id="UP001295684"/>
    </source>
</evidence>
<keyword evidence="4" id="KW-1185">Reference proteome</keyword>